<feature type="binding site" evidence="4">
    <location>
        <position position="11"/>
    </location>
    <ligand>
        <name>Mg(2+)</name>
        <dbReference type="ChEBI" id="CHEBI:18420"/>
    </ligand>
</feature>
<keyword evidence="5" id="KW-0378">Hydrolase</keyword>
<dbReference type="PIRSF" id="PIRSF000915">
    <property type="entry name" value="PGP-type_phosphatase"/>
    <property type="match status" value="1"/>
</dbReference>
<evidence type="ECO:0000256" key="3">
    <source>
        <dbReference type="PIRSR" id="PIRSR000915-2"/>
    </source>
</evidence>
<feature type="active site" description="Nucleophile" evidence="2">
    <location>
        <position position="11"/>
    </location>
</feature>
<dbReference type="SUPFAM" id="SSF56784">
    <property type="entry name" value="HAD-like"/>
    <property type="match status" value="1"/>
</dbReference>
<dbReference type="NCBIfam" id="TIGR01460">
    <property type="entry name" value="HAD-SF-IIA"/>
    <property type="match status" value="1"/>
</dbReference>
<evidence type="ECO:0000313" key="6">
    <source>
        <dbReference type="Proteomes" id="UP000612362"/>
    </source>
</evidence>
<reference evidence="5" key="1">
    <citation type="submission" date="2020-10" db="EMBL/GenBank/DDBJ databases">
        <title>Taxonomic study of unclassified bacteria belonging to the class Ktedonobacteria.</title>
        <authorList>
            <person name="Yabe S."/>
            <person name="Wang C.M."/>
            <person name="Zheng Y."/>
            <person name="Sakai Y."/>
            <person name="Cavaletti L."/>
            <person name="Monciardini P."/>
            <person name="Donadio S."/>
        </authorList>
    </citation>
    <scope>NUCLEOTIDE SEQUENCE</scope>
    <source>
        <strain evidence="5">SOSP1-1</strain>
    </source>
</reference>
<dbReference type="Gene3D" id="3.40.50.1000">
    <property type="entry name" value="HAD superfamily/HAD-like"/>
    <property type="match status" value="2"/>
</dbReference>
<feature type="binding site" evidence="4">
    <location>
        <position position="13"/>
    </location>
    <ligand>
        <name>Mg(2+)</name>
        <dbReference type="ChEBI" id="CHEBI:18420"/>
    </ligand>
</feature>
<evidence type="ECO:0000313" key="5">
    <source>
        <dbReference type="EMBL" id="GHO43928.1"/>
    </source>
</evidence>
<evidence type="ECO:0000256" key="4">
    <source>
        <dbReference type="PIRSR" id="PIRSR000915-3"/>
    </source>
</evidence>
<feature type="active site" description="Proton donor" evidence="2">
    <location>
        <position position="13"/>
    </location>
</feature>
<dbReference type="PANTHER" id="PTHR19288">
    <property type="entry name" value="4-NITROPHENYLPHOSPHATASE-RELATED"/>
    <property type="match status" value="1"/>
</dbReference>
<dbReference type="GO" id="GO:0046872">
    <property type="term" value="F:metal ion binding"/>
    <property type="evidence" value="ECO:0007669"/>
    <property type="project" value="UniProtKB-KW"/>
</dbReference>
<evidence type="ECO:0000256" key="1">
    <source>
        <dbReference type="PIRNR" id="PIRNR000915"/>
    </source>
</evidence>
<dbReference type="AlphaFoldDB" id="A0A8J3HZM3"/>
<dbReference type="Pfam" id="PF13344">
    <property type="entry name" value="Hydrolase_6"/>
    <property type="match status" value="1"/>
</dbReference>
<comment type="caution">
    <text evidence="5">The sequence shown here is derived from an EMBL/GenBank/DDBJ whole genome shotgun (WGS) entry which is preliminary data.</text>
</comment>
<keyword evidence="6" id="KW-1185">Reference proteome</keyword>
<name>A0A8J3HZM3_9CHLR</name>
<gene>
    <name evidence="5" type="ORF">KSX_20910</name>
</gene>
<sequence length="262" mass="28087">MLPPYTTYLIDLDGVIYRGATLVPGAKEFVDWLERTGKKYLFLTNNSFASEQQVLDKLQGLGIHSSLQHVLGAGQAAIRQIARRFPNGSIHLIGERPLYEIAQAYGLKIVNSHTEHADAVLVGLDREFTYAKLTEAILTVRNGAEFIAINRDPLLPVADGFIAGTGTMVAAIEAGSSTAPEVIGKPQPALLVEAMQTLGSTPDETVMIGDGLDVDILAGKAASTHTLLVLSGRASRATLEHSTIQPDLVYEDLAAVLKDVED</sequence>
<dbReference type="InterPro" id="IPR036412">
    <property type="entry name" value="HAD-like_sf"/>
</dbReference>
<dbReference type="Proteomes" id="UP000612362">
    <property type="component" value="Unassembled WGS sequence"/>
</dbReference>
<feature type="binding site" evidence="4">
    <location>
        <position position="210"/>
    </location>
    <ligand>
        <name>Mg(2+)</name>
        <dbReference type="ChEBI" id="CHEBI:18420"/>
    </ligand>
</feature>
<dbReference type="InterPro" id="IPR023214">
    <property type="entry name" value="HAD_sf"/>
</dbReference>
<proteinExistence type="inferred from homology"/>
<dbReference type="GO" id="GO:0005737">
    <property type="term" value="C:cytoplasm"/>
    <property type="evidence" value="ECO:0007669"/>
    <property type="project" value="TreeGrafter"/>
</dbReference>
<accession>A0A8J3HZM3</accession>
<keyword evidence="4" id="KW-0460">Magnesium</keyword>
<dbReference type="PANTHER" id="PTHR19288:SF46">
    <property type="entry name" value="HALOACID DEHALOGENASE-LIKE HYDROLASE DOMAIN-CONTAINING PROTEIN 2"/>
    <property type="match status" value="1"/>
</dbReference>
<dbReference type="EMBL" id="BNJF01000001">
    <property type="protein sequence ID" value="GHO43928.1"/>
    <property type="molecule type" value="Genomic_DNA"/>
</dbReference>
<evidence type="ECO:0000256" key="2">
    <source>
        <dbReference type="PIRSR" id="PIRSR000915-1"/>
    </source>
</evidence>
<keyword evidence="4" id="KW-0479">Metal-binding</keyword>
<comment type="cofactor">
    <cofactor evidence="4">
        <name>Mg(2+)</name>
        <dbReference type="ChEBI" id="CHEBI:18420"/>
    </cofactor>
    <text evidence="4">Divalent metal ions. Mg(2+) is the most effective.</text>
</comment>
<dbReference type="GO" id="GO:0016791">
    <property type="term" value="F:phosphatase activity"/>
    <property type="evidence" value="ECO:0007669"/>
    <property type="project" value="TreeGrafter"/>
</dbReference>
<protein>
    <submittedName>
        <fullName evidence="5">TIGR01457 family HAD-type hydrolase</fullName>
    </submittedName>
</protein>
<comment type="similarity">
    <text evidence="1">Belongs to the HAD-like hydrolase superfamily.</text>
</comment>
<dbReference type="InterPro" id="IPR006357">
    <property type="entry name" value="HAD-SF_hydro_IIA"/>
</dbReference>
<feature type="binding site" evidence="3">
    <location>
        <position position="185"/>
    </location>
    <ligand>
        <name>substrate</name>
    </ligand>
</feature>
<organism evidence="5 6">
    <name type="scientific">Ktedonospora formicarum</name>
    <dbReference type="NCBI Taxonomy" id="2778364"/>
    <lineage>
        <taxon>Bacteria</taxon>
        <taxon>Bacillati</taxon>
        <taxon>Chloroflexota</taxon>
        <taxon>Ktedonobacteria</taxon>
        <taxon>Ktedonobacterales</taxon>
        <taxon>Ktedonobacteraceae</taxon>
        <taxon>Ktedonospora</taxon>
    </lineage>
</organism>
<dbReference type="Pfam" id="PF13242">
    <property type="entry name" value="Hydrolase_like"/>
    <property type="match status" value="1"/>
</dbReference>
<dbReference type="RefSeq" id="WP_220193372.1">
    <property type="nucleotide sequence ID" value="NZ_BNJF01000001.1"/>
</dbReference>